<evidence type="ECO:0000313" key="16">
    <source>
        <dbReference type="Proteomes" id="UP000231203"/>
    </source>
</evidence>
<dbReference type="NCBIfam" id="NF009070">
    <property type="entry name" value="PRK12405.1"/>
    <property type="match status" value="1"/>
</dbReference>
<accession>A0A2G6MST4</accession>
<proteinExistence type="inferred from homology"/>
<comment type="caution">
    <text evidence="15">The sequence shown here is derived from an EMBL/GenBank/DDBJ whole genome shotgun (WGS) entry which is preliminary data.</text>
</comment>
<comment type="subcellular location">
    <subcellularLocation>
        <location evidence="14">Cell membrane</location>
        <topology evidence="14">Multi-pass membrane protein</topology>
    </subcellularLocation>
    <subcellularLocation>
        <location evidence="1">Endomembrane system</location>
        <topology evidence="1">Multi-pass membrane protein</topology>
    </subcellularLocation>
</comment>
<dbReference type="InterPro" id="IPR011292">
    <property type="entry name" value="NqrD"/>
</dbReference>
<evidence type="ECO:0000256" key="6">
    <source>
        <dbReference type="ARBA" id="ARBA00022967"/>
    </source>
</evidence>
<keyword evidence="9 14" id="KW-0915">Sodium</keyword>
<dbReference type="NCBIfam" id="NF006777">
    <property type="entry name" value="PRK09292.1"/>
    <property type="match status" value="1"/>
</dbReference>
<sequence>MKLKSNSEYHDILIKGLWKQNPVAYQVLGICSALAVTVKMSTAIVMALALTVVAACSSMIISSMRKIIPSNIRILVELAVISTLVIVTDQVLTACFYDISKQLSIFVGLIITNCIVLGRAEAFALANDPIDSFVDGIANGLGYGLILVVVAFIRELLGSGKLLGFQVVPGFVYDLGFQNMGLVVLAPGAFFIIGLLVWLKNSLPGISSPKK</sequence>
<comment type="function">
    <text evidence="14">NQR complex catalyzes the reduction of ubiquinone-1 to ubiquinol by two successive reactions, coupled with the transport of Na(+) ions from the cytoplasm to the periplasm. NqrA to NqrE are probably involved in the second step, the conversion of ubisemiquinone to ubiquinol.</text>
</comment>
<keyword evidence="2 14" id="KW-0813">Transport</keyword>
<evidence type="ECO:0000256" key="7">
    <source>
        <dbReference type="ARBA" id="ARBA00022989"/>
    </source>
</evidence>
<comment type="similarity">
    <text evidence="14">Belongs to the NqrDE/RnfAE family.</text>
</comment>
<feature type="transmembrane region" description="Helical" evidence="14">
    <location>
        <begin position="177"/>
        <end position="199"/>
    </location>
</feature>
<evidence type="ECO:0000256" key="10">
    <source>
        <dbReference type="ARBA" id="ARBA00023065"/>
    </source>
</evidence>
<feature type="transmembrane region" description="Helical" evidence="14">
    <location>
        <begin position="44"/>
        <end position="62"/>
    </location>
</feature>
<feature type="transmembrane region" description="Helical" evidence="14">
    <location>
        <begin position="137"/>
        <end position="157"/>
    </location>
</feature>
<dbReference type="GO" id="GO:0016655">
    <property type="term" value="F:oxidoreductase activity, acting on NAD(P)H, quinone or similar compound as acceptor"/>
    <property type="evidence" value="ECO:0007669"/>
    <property type="project" value="UniProtKB-UniRule"/>
</dbReference>
<evidence type="ECO:0000256" key="9">
    <source>
        <dbReference type="ARBA" id="ARBA00023053"/>
    </source>
</evidence>
<dbReference type="GO" id="GO:0006814">
    <property type="term" value="P:sodium ion transport"/>
    <property type="evidence" value="ECO:0007669"/>
    <property type="project" value="UniProtKB-UniRule"/>
</dbReference>
<dbReference type="PANTHER" id="PTHR30586">
    <property type="entry name" value="ELECTRON TRANSPORT COMPLEX PROTEIN RNFE"/>
    <property type="match status" value="1"/>
</dbReference>
<dbReference type="NCBIfam" id="TIGR01939">
    <property type="entry name" value="nqrD"/>
    <property type="match status" value="1"/>
</dbReference>
<evidence type="ECO:0000256" key="2">
    <source>
        <dbReference type="ARBA" id="ARBA00022448"/>
    </source>
</evidence>
<evidence type="ECO:0000256" key="3">
    <source>
        <dbReference type="ARBA" id="ARBA00022475"/>
    </source>
</evidence>
<keyword evidence="12 14" id="KW-0472">Membrane</keyword>
<keyword evidence="4" id="KW-0997">Cell inner membrane</keyword>
<evidence type="ECO:0000256" key="12">
    <source>
        <dbReference type="ARBA" id="ARBA00023136"/>
    </source>
</evidence>
<dbReference type="AlphaFoldDB" id="A0A2G6MST4"/>
<keyword evidence="3 14" id="KW-1003">Cell membrane</keyword>
<keyword evidence="11 14" id="KW-0830">Ubiquinone</keyword>
<dbReference type="InterPro" id="IPR003667">
    <property type="entry name" value="NqrDE/RnfAE"/>
</dbReference>
<keyword evidence="7 14" id="KW-1133">Transmembrane helix</keyword>
<evidence type="ECO:0000256" key="13">
    <source>
        <dbReference type="ARBA" id="ARBA00023201"/>
    </source>
</evidence>
<evidence type="ECO:0000256" key="5">
    <source>
        <dbReference type="ARBA" id="ARBA00022692"/>
    </source>
</evidence>
<reference evidence="15 16" key="1">
    <citation type="submission" date="2017-10" db="EMBL/GenBank/DDBJ databases">
        <title>Novel microbial diversity and functional potential in the marine mammal oral microbiome.</title>
        <authorList>
            <person name="Dudek N.K."/>
            <person name="Sun C.L."/>
            <person name="Burstein D."/>
            <person name="Kantor R.S."/>
            <person name="Aliaga Goltsman D.S."/>
            <person name="Bik E.M."/>
            <person name="Thomas B.C."/>
            <person name="Banfield J.F."/>
            <person name="Relman D.A."/>
        </authorList>
    </citation>
    <scope>NUCLEOTIDE SEQUENCE [LARGE SCALE GENOMIC DNA]</scope>
    <source>
        <strain evidence="15">DOLJORAL78_47_202</strain>
    </source>
</reference>
<evidence type="ECO:0000256" key="8">
    <source>
        <dbReference type="ARBA" id="ARBA00023027"/>
    </source>
</evidence>
<keyword evidence="10 14" id="KW-0406">Ion transport</keyword>
<evidence type="ECO:0000256" key="14">
    <source>
        <dbReference type="HAMAP-Rule" id="MF_00428"/>
    </source>
</evidence>
<feature type="transmembrane region" description="Helical" evidence="14">
    <location>
        <begin position="105"/>
        <end position="125"/>
    </location>
</feature>
<evidence type="ECO:0000256" key="1">
    <source>
        <dbReference type="ARBA" id="ARBA00004127"/>
    </source>
</evidence>
<evidence type="ECO:0000313" key="15">
    <source>
        <dbReference type="EMBL" id="PIE63022.1"/>
    </source>
</evidence>
<keyword evidence="8 14" id="KW-0520">NAD</keyword>
<gene>
    <name evidence="14" type="primary">nqrD</name>
    <name evidence="15" type="ORF">CSA25_02360</name>
</gene>
<dbReference type="PANTHER" id="PTHR30586:SF1">
    <property type="entry name" value="NA(+)-TRANSLOCATING NADH-QUINONE REDUCTASE SUBUNIT D"/>
    <property type="match status" value="1"/>
</dbReference>
<dbReference type="PIRSF" id="PIRSF006102">
    <property type="entry name" value="NQR_DE"/>
    <property type="match status" value="1"/>
</dbReference>
<feature type="transmembrane region" description="Helical" evidence="14">
    <location>
        <begin position="74"/>
        <end position="99"/>
    </location>
</feature>
<dbReference type="Pfam" id="PF02508">
    <property type="entry name" value="Rnf-Nqr"/>
    <property type="match status" value="1"/>
</dbReference>
<comment type="subunit">
    <text evidence="14">Composed of six subunits; NqrA, NqrB, NqrC, NqrD, NqrE and NqrF.</text>
</comment>
<evidence type="ECO:0000256" key="11">
    <source>
        <dbReference type="ARBA" id="ARBA00023075"/>
    </source>
</evidence>
<feature type="transmembrane region" description="Helical" evidence="14">
    <location>
        <begin position="21"/>
        <end position="38"/>
    </location>
</feature>
<keyword evidence="6 14" id="KW-1278">Translocase</keyword>
<comment type="catalytic activity">
    <reaction evidence="14">
        <text>a ubiquinone + n Na(+)(in) + NADH + H(+) = a ubiquinol + n Na(+)(out) + NAD(+)</text>
        <dbReference type="Rhea" id="RHEA:47748"/>
        <dbReference type="Rhea" id="RHEA-COMP:9565"/>
        <dbReference type="Rhea" id="RHEA-COMP:9566"/>
        <dbReference type="ChEBI" id="CHEBI:15378"/>
        <dbReference type="ChEBI" id="CHEBI:16389"/>
        <dbReference type="ChEBI" id="CHEBI:17976"/>
        <dbReference type="ChEBI" id="CHEBI:29101"/>
        <dbReference type="ChEBI" id="CHEBI:57540"/>
        <dbReference type="ChEBI" id="CHEBI:57945"/>
        <dbReference type="EC" id="7.2.1.1"/>
    </reaction>
</comment>
<keyword evidence="13 14" id="KW-0739">Sodium transport</keyword>
<dbReference type="EC" id="7.2.1.1" evidence="14"/>
<dbReference type="GO" id="GO:0012505">
    <property type="term" value="C:endomembrane system"/>
    <property type="evidence" value="ECO:0007669"/>
    <property type="project" value="UniProtKB-SubCell"/>
</dbReference>
<dbReference type="HAMAP" id="MF_00428">
    <property type="entry name" value="NqrD"/>
    <property type="match status" value="1"/>
</dbReference>
<organism evidence="15 16">
    <name type="scientific">Desulfobacter postgatei</name>
    <dbReference type="NCBI Taxonomy" id="2293"/>
    <lineage>
        <taxon>Bacteria</taxon>
        <taxon>Pseudomonadati</taxon>
        <taxon>Thermodesulfobacteriota</taxon>
        <taxon>Desulfobacteria</taxon>
        <taxon>Desulfobacterales</taxon>
        <taxon>Desulfobacteraceae</taxon>
        <taxon>Desulfobacter</taxon>
    </lineage>
</organism>
<evidence type="ECO:0000256" key="4">
    <source>
        <dbReference type="ARBA" id="ARBA00022519"/>
    </source>
</evidence>
<dbReference type="GO" id="GO:0005886">
    <property type="term" value="C:plasma membrane"/>
    <property type="evidence" value="ECO:0007669"/>
    <property type="project" value="UniProtKB-SubCell"/>
</dbReference>
<dbReference type="EMBL" id="PDTI01000021">
    <property type="protein sequence ID" value="PIE63022.1"/>
    <property type="molecule type" value="Genomic_DNA"/>
</dbReference>
<protein>
    <recommendedName>
        <fullName evidence="14">Na(+)-translocating NADH-quinone reductase subunit D</fullName>
        <shortName evidence="14">Na(+)-NQR subunit D</shortName>
        <shortName evidence="14">Na(+)-translocating NQR subunit D</shortName>
        <ecNumber evidence="14">7.2.1.1</ecNumber>
    </recommendedName>
    <alternativeName>
        <fullName evidence="14">NQR complex subunit D</fullName>
    </alternativeName>
    <alternativeName>
        <fullName evidence="14">NQR-1 subunit D</fullName>
    </alternativeName>
</protein>
<name>A0A2G6MST4_9BACT</name>
<keyword evidence="5 14" id="KW-0812">Transmembrane</keyword>
<dbReference type="Proteomes" id="UP000231203">
    <property type="component" value="Unassembled WGS sequence"/>
</dbReference>